<accession>A0A644YN58</accession>
<dbReference type="AlphaFoldDB" id="A0A644YN58"/>
<reference evidence="1" key="1">
    <citation type="submission" date="2019-08" db="EMBL/GenBank/DDBJ databases">
        <authorList>
            <person name="Kucharzyk K."/>
            <person name="Murdoch R.W."/>
            <person name="Higgins S."/>
            <person name="Loffler F."/>
        </authorList>
    </citation>
    <scope>NUCLEOTIDE SEQUENCE</scope>
</reference>
<comment type="caution">
    <text evidence="1">The sequence shown here is derived from an EMBL/GenBank/DDBJ whole genome shotgun (WGS) entry which is preliminary data.</text>
</comment>
<gene>
    <name evidence="1" type="ORF">SDC9_76257</name>
</gene>
<sequence>MRTDILVKFCKLVFRRDSIRVNAIRFMRDDIHVFELIALQDIRQQVLLQRTFEEHKVLGADILQGVRCVVGE</sequence>
<evidence type="ECO:0000313" key="1">
    <source>
        <dbReference type="EMBL" id="MPM29717.1"/>
    </source>
</evidence>
<protein>
    <submittedName>
        <fullName evidence="1">Uncharacterized protein</fullName>
    </submittedName>
</protein>
<organism evidence="1">
    <name type="scientific">bioreactor metagenome</name>
    <dbReference type="NCBI Taxonomy" id="1076179"/>
    <lineage>
        <taxon>unclassified sequences</taxon>
        <taxon>metagenomes</taxon>
        <taxon>ecological metagenomes</taxon>
    </lineage>
</organism>
<dbReference type="EMBL" id="VSSQ01005589">
    <property type="protein sequence ID" value="MPM29717.1"/>
    <property type="molecule type" value="Genomic_DNA"/>
</dbReference>
<name>A0A644YN58_9ZZZZ</name>
<proteinExistence type="predicted"/>